<dbReference type="PANTHER" id="PTHR34220">
    <property type="entry name" value="SENSOR HISTIDINE KINASE YPDA"/>
    <property type="match status" value="1"/>
</dbReference>
<proteinExistence type="predicted"/>
<name>A0A2A7MI26_9CLOT</name>
<dbReference type="SUPFAM" id="SSF55874">
    <property type="entry name" value="ATPase domain of HSP90 chaperone/DNA topoisomerase II/histidine kinase"/>
    <property type="match status" value="1"/>
</dbReference>
<dbReference type="OrthoDB" id="9809348at2"/>
<keyword evidence="5" id="KW-0472">Membrane</keyword>
<evidence type="ECO:0000256" key="5">
    <source>
        <dbReference type="SAM" id="Phobius"/>
    </source>
</evidence>
<keyword evidence="5" id="KW-1133">Transmembrane helix</keyword>
<gene>
    <name evidence="7" type="ORF">CQ394_05810</name>
</gene>
<organism evidence="7 8">
    <name type="scientific">Clostridium neonatale</name>
    <dbReference type="NCBI Taxonomy" id="137838"/>
    <lineage>
        <taxon>Bacteria</taxon>
        <taxon>Bacillati</taxon>
        <taxon>Bacillota</taxon>
        <taxon>Clostridia</taxon>
        <taxon>Eubacteriales</taxon>
        <taxon>Clostridiaceae</taxon>
        <taxon>Clostridium</taxon>
    </lineage>
</organism>
<keyword evidence="5" id="KW-0812">Transmembrane</keyword>
<dbReference type="InterPro" id="IPR003660">
    <property type="entry name" value="HAMP_dom"/>
</dbReference>
<dbReference type="CDD" id="cd06225">
    <property type="entry name" value="HAMP"/>
    <property type="match status" value="1"/>
</dbReference>
<keyword evidence="8" id="KW-1185">Reference proteome</keyword>
<dbReference type="PROSITE" id="PS50885">
    <property type="entry name" value="HAMP"/>
    <property type="match status" value="1"/>
</dbReference>
<dbReference type="Pfam" id="PF02518">
    <property type="entry name" value="HATPase_c"/>
    <property type="match status" value="1"/>
</dbReference>
<dbReference type="Pfam" id="PF00672">
    <property type="entry name" value="HAMP"/>
    <property type="match status" value="1"/>
</dbReference>
<feature type="transmembrane region" description="Helical" evidence="5">
    <location>
        <begin position="43"/>
        <end position="65"/>
    </location>
</feature>
<feature type="transmembrane region" description="Helical" evidence="5">
    <location>
        <begin position="310"/>
        <end position="328"/>
    </location>
</feature>
<evidence type="ECO:0000256" key="1">
    <source>
        <dbReference type="ARBA" id="ARBA00004370"/>
    </source>
</evidence>
<dbReference type="AlphaFoldDB" id="A0A2A7MI26"/>
<dbReference type="PANTHER" id="PTHR34220:SF7">
    <property type="entry name" value="SENSOR HISTIDINE KINASE YPDA"/>
    <property type="match status" value="1"/>
</dbReference>
<dbReference type="SMART" id="SM00304">
    <property type="entry name" value="HAMP"/>
    <property type="match status" value="1"/>
</dbReference>
<dbReference type="EMBL" id="PDCJ01000001">
    <property type="protein sequence ID" value="PEG31239.1"/>
    <property type="molecule type" value="Genomic_DNA"/>
</dbReference>
<evidence type="ECO:0000313" key="7">
    <source>
        <dbReference type="EMBL" id="PEG31239.1"/>
    </source>
</evidence>
<evidence type="ECO:0000256" key="4">
    <source>
        <dbReference type="ARBA" id="ARBA00022777"/>
    </source>
</evidence>
<dbReference type="Gene3D" id="3.30.565.10">
    <property type="entry name" value="Histidine kinase-like ATPase, C-terminal domain"/>
    <property type="match status" value="1"/>
</dbReference>
<dbReference type="InterPro" id="IPR003594">
    <property type="entry name" value="HATPase_dom"/>
</dbReference>
<dbReference type="Pfam" id="PF06580">
    <property type="entry name" value="His_kinase"/>
    <property type="match status" value="1"/>
</dbReference>
<feature type="domain" description="HAMP" evidence="6">
    <location>
        <begin position="334"/>
        <end position="386"/>
    </location>
</feature>
<dbReference type="Gene3D" id="3.30.450.20">
    <property type="entry name" value="PAS domain"/>
    <property type="match status" value="1"/>
</dbReference>
<keyword evidence="4" id="KW-0418">Kinase</keyword>
<dbReference type="GO" id="GO:0000155">
    <property type="term" value="F:phosphorelay sensor kinase activity"/>
    <property type="evidence" value="ECO:0007669"/>
    <property type="project" value="InterPro"/>
</dbReference>
<comment type="subcellular location">
    <subcellularLocation>
        <location evidence="1">Membrane</location>
    </subcellularLocation>
</comment>
<dbReference type="GO" id="GO:0016020">
    <property type="term" value="C:membrane"/>
    <property type="evidence" value="ECO:0007669"/>
    <property type="project" value="UniProtKB-SubCell"/>
</dbReference>
<evidence type="ECO:0000313" key="8">
    <source>
        <dbReference type="Proteomes" id="UP000220840"/>
    </source>
</evidence>
<dbReference type="InterPro" id="IPR036890">
    <property type="entry name" value="HATPase_C_sf"/>
</dbReference>
<dbReference type="Proteomes" id="UP000220840">
    <property type="component" value="Unassembled WGS sequence"/>
</dbReference>
<dbReference type="InterPro" id="IPR050640">
    <property type="entry name" value="Bact_2-comp_sensor_kinase"/>
</dbReference>
<evidence type="ECO:0000256" key="2">
    <source>
        <dbReference type="ARBA" id="ARBA00022553"/>
    </source>
</evidence>
<comment type="caution">
    <text evidence="7">The sequence shown here is derived from an EMBL/GenBank/DDBJ whole genome shotgun (WGS) entry which is preliminary data.</text>
</comment>
<dbReference type="SUPFAM" id="SSF158472">
    <property type="entry name" value="HAMP domain-like"/>
    <property type="match status" value="1"/>
</dbReference>
<protein>
    <recommendedName>
        <fullName evidence="6">HAMP domain-containing protein</fullName>
    </recommendedName>
</protein>
<feature type="transmembrane region" description="Helical" evidence="5">
    <location>
        <begin position="12"/>
        <end position="31"/>
    </location>
</feature>
<keyword evidence="2" id="KW-0597">Phosphoprotein</keyword>
<keyword evidence="3" id="KW-0808">Transferase</keyword>
<reference evidence="7 8" key="1">
    <citation type="submission" date="2017-10" db="EMBL/GenBank/DDBJ databases">
        <title>Effective Description of Clostridium neonatale sp. nov. linked to necrotizing enterocolitis in neonates and a clarification of species assignable to the genus Clostridium (Prazmowski 1880) emend. Lawson and Rainey 2016.</title>
        <authorList>
            <person name="Bernard K."/>
            <person name="Burdz T."/>
            <person name="Wiebe D."/>
            <person name="Balcewich B."/>
            <person name="Alfa M."/>
            <person name="Bernier A.-M."/>
        </authorList>
    </citation>
    <scope>NUCLEOTIDE SEQUENCE [LARGE SCALE GENOMIC DNA]</scope>
    <source>
        <strain evidence="7 8">LCDC99A005</strain>
    </source>
</reference>
<dbReference type="STRING" id="137838.GCA_001458595_02631"/>
<evidence type="ECO:0000256" key="3">
    <source>
        <dbReference type="ARBA" id="ARBA00022679"/>
    </source>
</evidence>
<accession>A0A2A7MI26</accession>
<dbReference type="Gene3D" id="1.10.8.500">
    <property type="entry name" value="HAMP domain in histidine kinase"/>
    <property type="match status" value="1"/>
</dbReference>
<dbReference type="InterPro" id="IPR010559">
    <property type="entry name" value="Sig_transdc_His_kin_internal"/>
</dbReference>
<sequence length="611" mass="70046">MLTFTLKELNVFSLIRIVLFLEFIWRCFMKTNLLKFKSIKDKVFYFSFLVTLSIILLLIFISYFISYNSIKNNSISRELDTLEIIGNQAELVLNSAQLSSTGIIIDSDVQNTLTNSSINNIQPSKADVLKIQRAIDNSMYKDSVISGIILHTTTDFTFKTNSKLISLPNYNMEFNKWYGAISDTVGNPYFYTTRQIFNMNTGKLIGYLEVFIDESTLSTNYTNSKYTKFTDFFIINPKGVIISSSNQSEISNNIFKLRKNLKLATARDPVKIINNREEDKLTLMLYNNKLNWNIVADIYLKDLIKNKKTLILSLIILSLIGLLCSYVLSKSISKSIIKPITNLSLAINQIEKGNWAAEIDILSDDEIGLLSKKFNNLIVYIKNLLDKITIEQNKKKEFEFQLIQLQIKPHFLYNSLENISALIELDMNDEAVDIISNLSTFYRGALSKGNNIISIRDEISLTESYLKIMKLRYYNIFDYDIICDSNLEHFSCPKLLIQPLVENAIYHGLKNYDDKGKVIVAIEYFNDELKITIEDTGIGMTEDELKKVINGNISSSAKGGFAVKNTIERLKLVYHNNCIFNIKSQKNKGTTITLVIPAIRKDLYRDEYTFS</sequence>
<evidence type="ECO:0000259" key="6">
    <source>
        <dbReference type="PROSITE" id="PS50885"/>
    </source>
</evidence>